<dbReference type="AlphaFoldDB" id="A0A818PNI9"/>
<sequence length="120" mass="13352">MDELIRSSSHSVTLAVIDSSKTGQAVRNTTNDSQDIILKKIEDKFQIVFDRVGRVERSKSTRTLINNDSRPASTRSIQIENSAAIFSANLQGQEEISRLKLELAIARSQSNNNQSSSYHS</sequence>
<dbReference type="EMBL" id="CAJNYU010003027">
    <property type="protein sequence ID" value="CAF3622391.1"/>
    <property type="molecule type" value="Genomic_DNA"/>
</dbReference>
<proteinExistence type="predicted"/>
<dbReference type="Proteomes" id="UP000663869">
    <property type="component" value="Unassembled WGS sequence"/>
</dbReference>
<evidence type="ECO:0000313" key="1">
    <source>
        <dbReference type="EMBL" id="CAF3622391.1"/>
    </source>
</evidence>
<comment type="caution">
    <text evidence="1">The sequence shown here is derived from an EMBL/GenBank/DDBJ whole genome shotgun (WGS) entry which is preliminary data.</text>
</comment>
<evidence type="ECO:0000313" key="3">
    <source>
        <dbReference type="Proteomes" id="UP000663869"/>
    </source>
</evidence>
<reference evidence="1" key="1">
    <citation type="submission" date="2021-02" db="EMBL/GenBank/DDBJ databases">
        <authorList>
            <person name="Nowell W R."/>
        </authorList>
    </citation>
    <scope>NUCLEOTIDE SEQUENCE</scope>
</reference>
<organism evidence="1 3">
    <name type="scientific">Rotaria socialis</name>
    <dbReference type="NCBI Taxonomy" id="392032"/>
    <lineage>
        <taxon>Eukaryota</taxon>
        <taxon>Metazoa</taxon>
        <taxon>Spiralia</taxon>
        <taxon>Gnathifera</taxon>
        <taxon>Rotifera</taxon>
        <taxon>Eurotatoria</taxon>
        <taxon>Bdelloidea</taxon>
        <taxon>Philodinida</taxon>
        <taxon>Philodinidae</taxon>
        <taxon>Rotaria</taxon>
    </lineage>
</organism>
<evidence type="ECO:0000313" key="2">
    <source>
        <dbReference type="EMBL" id="CAF4568714.1"/>
    </source>
</evidence>
<accession>A0A818PNI9</accession>
<dbReference type="EMBL" id="CAJOBQ010002591">
    <property type="protein sequence ID" value="CAF4568714.1"/>
    <property type="molecule type" value="Genomic_DNA"/>
</dbReference>
<gene>
    <name evidence="1" type="ORF">FME351_LOCUS23003</name>
    <name evidence="2" type="ORF">TSG867_LOCUS25809</name>
</gene>
<name>A0A818PNI9_9BILA</name>
<dbReference type="Proteomes" id="UP000663862">
    <property type="component" value="Unassembled WGS sequence"/>
</dbReference>
<protein>
    <submittedName>
        <fullName evidence="1">Uncharacterized protein</fullName>
    </submittedName>
</protein>